<evidence type="ECO:0000313" key="2">
    <source>
        <dbReference type="EMBL" id="RLQ15088.1"/>
    </source>
</evidence>
<dbReference type="Proteomes" id="UP000266922">
    <property type="component" value="Unassembled WGS sequence"/>
</dbReference>
<dbReference type="RefSeq" id="WP_033011559.1">
    <property type="nucleotide sequence ID" value="NZ_LDNS01000175.1"/>
</dbReference>
<dbReference type="EMBL" id="RCTJ01000003">
    <property type="protein sequence ID" value="RLQ15088.1"/>
    <property type="molecule type" value="Genomic_DNA"/>
</dbReference>
<organism evidence="2 3">
    <name type="scientific">Geobacillus stearothermophilus</name>
    <name type="common">Bacillus stearothermophilus</name>
    <dbReference type="NCBI Taxonomy" id="1422"/>
    <lineage>
        <taxon>Bacteria</taxon>
        <taxon>Bacillati</taxon>
        <taxon>Bacillota</taxon>
        <taxon>Bacilli</taxon>
        <taxon>Bacillales</taxon>
        <taxon>Anoxybacillaceae</taxon>
        <taxon>Geobacillus</taxon>
    </lineage>
</organism>
<protein>
    <submittedName>
        <fullName evidence="2">Transposase</fullName>
    </submittedName>
</protein>
<comment type="caution">
    <text evidence="2">The sequence shown here is derived from an EMBL/GenBank/DDBJ whole genome shotgun (WGS) entry which is preliminary data.</text>
</comment>
<evidence type="ECO:0000259" key="1">
    <source>
        <dbReference type="Pfam" id="PF20020"/>
    </source>
</evidence>
<evidence type="ECO:0000313" key="3">
    <source>
        <dbReference type="Proteomes" id="UP000266922"/>
    </source>
</evidence>
<feature type="domain" description="DUF6431" evidence="1">
    <location>
        <begin position="29"/>
        <end position="95"/>
    </location>
</feature>
<proteinExistence type="predicted"/>
<dbReference type="AlphaFoldDB" id="A0A087LBJ9"/>
<reference evidence="2 3" key="1">
    <citation type="submission" date="2018-10" db="EMBL/GenBank/DDBJ databases">
        <title>Geobacillus stearothermophilus in processing lines of powdered infant formula.</title>
        <authorList>
            <person name="Rhee M.S."/>
            <person name="Choi I.-G."/>
            <person name="Cho T.J."/>
            <person name="Park B."/>
        </authorList>
    </citation>
    <scope>NUCLEOTIDE SEQUENCE [LARGE SCALE GENOMIC DNA]</scope>
    <source>
        <strain evidence="2 3">FHS-PPGT130</strain>
    </source>
</reference>
<gene>
    <name evidence="2" type="ORF">D9548_02505</name>
</gene>
<dbReference type="InterPro" id="IPR045536">
    <property type="entry name" value="DUF6431"/>
</dbReference>
<sequence>MIQFHDFGIDIQTYTDRGKGNDFPDVNQCPHCSSRRPLHRHGYYQRYALTAEGEYHLWIARYRCQECRKTVSVLPSFLLPYVQYTRSVIWQAVKTWLETPRRGAKTKQVGFPTKEVILFYVRRFLRNLSRLHHAAARRWGIIGPVGNARTERAVWWMQTLEGRGVGSIIQDLWTNERWHLFADQIAS</sequence>
<accession>A0A087LBJ9</accession>
<name>A0A087LBJ9_GEOSE</name>
<dbReference type="Pfam" id="PF20020">
    <property type="entry name" value="DUF6431"/>
    <property type="match status" value="1"/>
</dbReference>